<dbReference type="GO" id="GO:0003676">
    <property type="term" value="F:nucleic acid binding"/>
    <property type="evidence" value="ECO:0007669"/>
    <property type="project" value="InterPro"/>
</dbReference>
<feature type="domain" description="Helicase ATP-binding" evidence="3">
    <location>
        <begin position="99"/>
        <end position="319"/>
    </location>
</feature>
<dbReference type="PROSITE" id="PS51194">
    <property type="entry name" value="HELICASE_CTER"/>
    <property type="match status" value="1"/>
</dbReference>
<dbReference type="RefSeq" id="WP_114130297.1">
    <property type="nucleotide sequence ID" value="NZ_CP068434.1"/>
</dbReference>
<gene>
    <name evidence="5" type="ORF">DDK22_01020</name>
</gene>
<dbReference type="Pfam" id="PF09369">
    <property type="entry name" value="MZB"/>
    <property type="match status" value="1"/>
</dbReference>
<dbReference type="SUPFAM" id="SSF52540">
    <property type="entry name" value="P-loop containing nucleoside triphosphate hydrolases"/>
    <property type="match status" value="2"/>
</dbReference>
<name>A0A367PQU1_CUPNE</name>
<dbReference type="Pfam" id="PF00270">
    <property type="entry name" value="DEAD"/>
    <property type="match status" value="1"/>
</dbReference>
<feature type="domain" description="Helicase C-terminal" evidence="4">
    <location>
        <begin position="935"/>
        <end position="1097"/>
    </location>
</feature>
<proteinExistence type="predicted"/>
<dbReference type="InterPro" id="IPR011545">
    <property type="entry name" value="DEAD/DEAH_box_helicase_dom"/>
</dbReference>
<evidence type="ECO:0000313" key="5">
    <source>
        <dbReference type="EMBL" id="RCJ10272.1"/>
    </source>
</evidence>
<reference evidence="5 6" key="1">
    <citation type="submission" date="2018-04" db="EMBL/GenBank/DDBJ databases">
        <title>Cupriavidus necator CR12 genome sequencing and assembly.</title>
        <authorList>
            <person name="Ben Fekih I."/>
            <person name="Mazhar H.S."/>
            <person name="Bello S.K."/>
            <person name="Rensing C."/>
        </authorList>
    </citation>
    <scope>NUCLEOTIDE SEQUENCE [LARGE SCALE GENOMIC DNA]</scope>
    <source>
        <strain evidence="5 6">CR12</strain>
    </source>
</reference>
<dbReference type="InterPro" id="IPR014001">
    <property type="entry name" value="Helicase_ATP-bd"/>
</dbReference>
<dbReference type="GO" id="GO:0043138">
    <property type="term" value="F:3'-5' DNA helicase activity"/>
    <property type="evidence" value="ECO:0007669"/>
    <property type="project" value="TreeGrafter"/>
</dbReference>
<dbReference type="Gene3D" id="3.40.50.300">
    <property type="entry name" value="P-loop containing nucleotide triphosphate hydrolases"/>
    <property type="match status" value="2"/>
</dbReference>
<dbReference type="SMART" id="SM00490">
    <property type="entry name" value="HELICc"/>
    <property type="match status" value="1"/>
</dbReference>
<sequence length="1973" mass="221117">MKDANPIALVDDLADVLERYIATTLPIGRRHPLLAEKFREVLGQQRLVEGPYVEALPDFEKGESLEAMLAKNGGFVHDDMGNIPTAGRRLHRHQQRALELACREQKSLLVATGTGSGKTETFLYPIANQLLSDPEPDKPGVRALLVYPMNALANDQLYYRIAPLFGRYLQAHGITFGRYTGQVKAKVKREEEEARLLSNTKLMDALGYPDRIPTNWRLTREEMLANPPKVLITNYAMLEHLLLLPRNERLFTANALRFIVLDEIHTYHGAQATEVAFLLRKLKNRLGIDKPVQVFGTSASLADGDGTDEKLKLFASTLFGEEVHEVVRGKRIVHDRLQAAAQQEFSLTVSEWSKMGTVLEGFASLEEEARTTDTWNLLWQDAELQRDELQCESDKSVSAFLEGRFSQNKEVRRVAQYLDRGGVRAFRDLAALVFDMPLGNATDEETYRALSAVIRLGMLARANNEGFPLLPGRYHIAVNSIEGLAVLPSDGGEGWAQLRAARHHRTEEGQYFPLLTCRKCGQPFFEGFEQGGLLYNHQPGDREGRAERRVFWLGNPVGYVEDEDDEVEAGPIKEYQKYYLDLKTGVLGATANAIPLYAIQTEHDEQERAWYVLKCPACGGSATGTDAEVVTRMHPGNEALGSVVAQRVLEALPPLAIDHYNPRPAGGRNLLTFSDNRQDAAFFAPYFERTAADLALRSAIRNVLRERSTPLTGTQLAEQIYQHWQQDGQQAVLLDANGEICIDHLDMVTILLAAIGREMCTPGGRRNSVEALGVVQVTYEEAKLRLLLQKVKTFWPKSLPANDSAISALVHLFLENIRRERALSRFHKVALSDEQVWGVYNGHRSFDLEGGDDAVRYKWIPAKTRHNRRSWYLVEQLGMARDDAIVFLRQFWEAVTKPPISMLERHMPGFALNGDLIRFGNGDRVALYACKSCGLMQQHVIGHKCAAFNCRGEVAELGADERAELRRRNHYLASYDEDNHATVRAREHTASLSTELREAIERDFAERKVNLLCCTTTMEMGVDLGDLEAVVNLNVPPGIANYQQRTGRAGRRAQAAPFCVTVARNTNFDQLVVREFPSYLASSPGTPFIHLDNQELFTRHQFSVLLSHFLRKRILDGDINAPSLRHFFGETFTRDDLRAFTESLMLWLESTEGRAAIDEAERLCAKLPSDVRAIGACGANLRELFLAAVREFGEEVCVRFGKYTERITEAAAASDYKKASYWQRMRDDFMGQFLVDQLSRRGLIPTYSFPVHSLNLEVLNEASESYFGSKSDVVLSRDASLGISEYAPGAEVVANGRIWESAGLAHYPKAFMPERWYVACPECFHVDIGDTMEDIPPACSNCGSAEGRRKRKFVEPHGFVTSFAARRGRDPGSNRRRVKAADEAKLIAAPRDDIFDGTGLPFLSSALLSAKAKGDSGLMGSLFIANRGAYGEGYRRCNMCNYCEPIRPQVRSAKAPVGRGPTNGAKTKLTHKDPQTGLICKNDAVISGGLDFVHQFNTDVRILRFVQPLPEPDSSDIEPRRYHERIARTVSEALRLATTRLLSLHPGEVRAIYRLSGARGGALEVILYDGVPGGAGYCARIGEPEYSFPALIDAARKCLDCPEDCESGCRICLCDYANQRYWDSFERKAALSWLSSLLEPGTGVNEPGSFIRWPSPSVAGLAERLANYNEISFVVRSLVDIGDVDEDSMGQLLTWLQSGRTVNVYLANKLEEKPKAQTPLTTYRRLHPYVFEGRLRLFALPEKLTSSWQNLPRVFVGTFPKMPVVRQYFAAQSLLGRMIAAPADVGVVDELLRDELTALIDAAVPYGMDALREGERMAMWDLHEGEPRKLDDIFAPLKGAHVKSLEIRDPYCAAPANVGRLEAFLKYARSTAASIEYLNVRCRETKERDGYVEFYLDVERRIDGLVSAIGFEKRDVEVVPLKRSSRSFHDREVDITTVTEDGCEEVHRYFLTGGVDYLLNERVQTRVFYLRLS</sequence>
<evidence type="ECO:0000256" key="2">
    <source>
        <dbReference type="ARBA" id="ARBA00022840"/>
    </source>
</evidence>
<dbReference type="Proteomes" id="UP000253501">
    <property type="component" value="Unassembled WGS sequence"/>
</dbReference>
<dbReference type="GO" id="GO:0006289">
    <property type="term" value="P:nucleotide-excision repair"/>
    <property type="evidence" value="ECO:0007669"/>
    <property type="project" value="TreeGrafter"/>
</dbReference>
<evidence type="ECO:0000313" key="6">
    <source>
        <dbReference type="Proteomes" id="UP000253501"/>
    </source>
</evidence>
<organism evidence="5 6">
    <name type="scientific">Cupriavidus necator</name>
    <name type="common">Alcaligenes eutrophus</name>
    <name type="synonym">Ralstonia eutropha</name>
    <dbReference type="NCBI Taxonomy" id="106590"/>
    <lineage>
        <taxon>Bacteria</taxon>
        <taxon>Pseudomonadati</taxon>
        <taxon>Pseudomonadota</taxon>
        <taxon>Betaproteobacteria</taxon>
        <taxon>Burkholderiales</taxon>
        <taxon>Burkholderiaceae</taxon>
        <taxon>Cupriavidus</taxon>
    </lineage>
</organism>
<dbReference type="EMBL" id="QDHA01000003">
    <property type="protein sequence ID" value="RCJ10272.1"/>
    <property type="molecule type" value="Genomic_DNA"/>
</dbReference>
<protein>
    <submittedName>
        <fullName evidence="5">DUF1998 domain-containing protein</fullName>
    </submittedName>
</protein>
<evidence type="ECO:0000259" key="4">
    <source>
        <dbReference type="PROSITE" id="PS51194"/>
    </source>
</evidence>
<dbReference type="PANTHER" id="PTHR47957">
    <property type="entry name" value="ATP-DEPENDENT HELICASE HRQ1"/>
    <property type="match status" value="1"/>
</dbReference>
<dbReference type="GO" id="GO:0005524">
    <property type="term" value="F:ATP binding"/>
    <property type="evidence" value="ECO:0007669"/>
    <property type="project" value="UniProtKB-KW"/>
</dbReference>
<dbReference type="PROSITE" id="PS51192">
    <property type="entry name" value="HELICASE_ATP_BIND_1"/>
    <property type="match status" value="1"/>
</dbReference>
<keyword evidence="2" id="KW-0067">ATP-binding</keyword>
<evidence type="ECO:0000256" key="1">
    <source>
        <dbReference type="ARBA" id="ARBA00022741"/>
    </source>
</evidence>
<accession>A0A367PQU1</accession>
<dbReference type="InterPro" id="IPR018973">
    <property type="entry name" value="MZB"/>
</dbReference>
<dbReference type="PANTHER" id="PTHR47957:SF3">
    <property type="entry name" value="ATP-DEPENDENT HELICASE HRQ1"/>
    <property type="match status" value="1"/>
</dbReference>
<dbReference type="SMART" id="SM00487">
    <property type="entry name" value="DEXDc"/>
    <property type="match status" value="1"/>
</dbReference>
<dbReference type="InterPro" id="IPR027417">
    <property type="entry name" value="P-loop_NTPase"/>
</dbReference>
<comment type="caution">
    <text evidence="5">The sequence shown here is derived from an EMBL/GenBank/DDBJ whole genome shotgun (WGS) entry which is preliminary data.</text>
</comment>
<keyword evidence="1" id="KW-0547">Nucleotide-binding</keyword>
<dbReference type="InterPro" id="IPR001650">
    <property type="entry name" value="Helicase_C-like"/>
</dbReference>
<evidence type="ECO:0000259" key="3">
    <source>
        <dbReference type="PROSITE" id="PS51192"/>
    </source>
</evidence>
<dbReference type="GO" id="GO:0036297">
    <property type="term" value="P:interstrand cross-link repair"/>
    <property type="evidence" value="ECO:0007669"/>
    <property type="project" value="TreeGrafter"/>
</dbReference>
<dbReference type="Pfam" id="PF00271">
    <property type="entry name" value="Helicase_C"/>
    <property type="match status" value="1"/>
</dbReference>